<dbReference type="PANTHER" id="PTHR42951:SF17">
    <property type="entry name" value="METALLO-BETA-LACTAMASE DOMAIN-CONTAINING PROTEIN"/>
    <property type="match status" value="1"/>
</dbReference>
<dbReference type="EMBL" id="QXFM01000077">
    <property type="protein sequence ID" value="RIV87222.1"/>
    <property type="molecule type" value="Genomic_DNA"/>
</dbReference>
<dbReference type="Gene3D" id="3.60.15.10">
    <property type="entry name" value="Ribonuclease Z/Hydroxyacylglutathione hydrolase-like"/>
    <property type="match status" value="1"/>
</dbReference>
<feature type="chain" id="PRO_5017332663" evidence="1">
    <location>
        <begin position="16"/>
        <end position="303"/>
    </location>
</feature>
<keyword evidence="1" id="KW-0732">Signal</keyword>
<evidence type="ECO:0000259" key="2">
    <source>
        <dbReference type="SMART" id="SM00849"/>
    </source>
</evidence>
<protein>
    <submittedName>
        <fullName evidence="3">Subclass B3 metallo-beta-lactamase</fullName>
    </submittedName>
</protein>
<evidence type="ECO:0000256" key="1">
    <source>
        <dbReference type="SAM" id="SignalP"/>
    </source>
</evidence>
<organism evidence="3 4">
    <name type="scientific">Aurantiacibacter xanthus</name>
    <dbReference type="NCBI Taxonomy" id="1784712"/>
    <lineage>
        <taxon>Bacteria</taxon>
        <taxon>Pseudomonadati</taxon>
        <taxon>Pseudomonadota</taxon>
        <taxon>Alphaproteobacteria</taxon>
        <taxon>Sphingomonadales</taxon>
        <taxon>Erythrobacteraceae</taxon>
        <taxon>Aurantiacibacter</taxon>
    </lineage>
</organism>
<evidence type="ECO:0000313" key="3">
    <source>
        <dbReference type="EMBL" id="RIV87222.1"/>
    </source>
</evidence>
<dbReference type="Proteomes" id="UP000265366">
    <property type="component" value="Unassembled WGS sequence"/>
</dbReference>
<proteinExistence type="predicted"/>
<dbReference type="NCBIfam" id="NF012229">
    <property type="entry name" value="bla_class_B_core"/>
    <property type="match status" value="1"/>
</dbReference>
<keyword evidence="4" id="KW-1185">Reference proteome</keyword>
<sequence>MLVGIASTLSLSACAAASEPATDPAQTSRIDAAFPPSAWPQACEDWDEWDKPGPPFALASSDSFYVGTCGIAAILIDSGEGLILIDSGTDAGADVVLANIAALGFDPADVKLILTSHEHFDHIGGVAKIQQATGAELVTSQAAAEVFTSGEVSPEDPQFGTIDGVKPARVDRIVGNGDVVELGNKRLVATATPGHTHGALSWSWQGCDEDGKCRTIVYADSLSPVSSDSYRFSDHPDYLAAYREAIAREAALDCDVLVTPHPSASEMRDKLLAGGIASGMNCAQYAASITERLDARLAEEHRP</sequence>
<reference evidence="3 4" key="1">
    <citation type="submission" date="2018-08" db="EMBL/GenBank/DDBJ databases">
        <title>Erythrobacter zhengii sp.nov., a bacterium isolated from deep-sea sediment.</title>
        <authorList>
            <person name="Fang C."/>
            <person name="Wu Y.-H."/>
            <person name="Sun C."/>
            <person name="Wang H."/>
            <person name="Cheng H."/>
            <person name="Meng F.-X."/>
            <person name="Wang C.-S."/>
            <person name="Xu X.-W."/>
        </authorList>
    </citation>
    <scope>NUCLEOTIDE SEQUENCE [LARGE SCALE GENOMIC DNA]</scope>
    <source>
        <strain evidence="3 4">CCTCC AB 2015396</strain>
    </source>
</reference>
<dbReference type="SUPFAM" id="SSF56281">
    <property type="entry name" value="Metallo-hydrolase/oxidoreductase"/>
    <property type="match status" value="1"/>
</dbReference>
<feature type="domain" description="Metallo-beta-lactamase" evidence="2">
    <location>
        <begin position="70"/>
        <end position="261"/>
    </location>
</feature>
<dbReference type="InterPro" id="IPR050855">
    <property type="entry name" value="NDM-1-like"/>
</dbReference>
<feature type="signal peptide" evidence="1">
    <location>
        <begin position="1"/>
        <end position="15"/>
    </location>
</feature>
<comment type="caution">
    <text evidence="3">The sequence shown here is derived from an EMBL/GenBank/DDBJ whole genome shotgun (WGS) entry which is preliminary data.</text>
</comment>
<gene>
    <name evidence="3" type="primary">bla</name>
    <name evidence="3" type="ORF">D2V17_08665</name>
</gene>
<dbReference type="SMART" id="SM00849">
    <property type="entry name" value="Lactamase_B"/>
    <property type="match status" value="1"/>
</dbReference>
<dbReference type="InterPro" id="IPR001279">
    <property type="entry name" value="Metallo-B-lactamas"/>
</dbReference>
<dbReference type="NCBIfam" id="NF033105">
    <property type="entry name" value="bla_subclass_B3"/>
    <property type="match status" value="1"/>
</dbReference>
<dbReference type="InterPro" id="IPR036866">
    <property type="entry name" value="RibonucZ/Hydroxyglut_hydro"/>
</dbReference>
<name>A0A3A1P4I0_9SPHN</name>
<dbReference type="Pfam" id="PF00753">
    <property type="entry name" value="Lactamase_B"/>
    <property type="match status" value="1"/>
</dbReference>
<dbReference type="OrthoDB" id="9773738at2"/>
<accession>A0A3A1P4I0</accession>
<dbReference type="AlphaFoldDB" id="A0A3A1P4I0"/>
<evidence type="ECO:0000313" key="4">
    <source>
        <dbReference type="Proteomes" id="UP000265366"/>
    </source>
</evidence>
<dbReference type="PANTHER" id="PTHR42951">
    <property type="entry name" value="METALLO-BETA-LACTAMASE DOMAIN-CONTAINING"/>
    <property type="match status" value="1"/>
</dbReference>